<dbReference type="AlphaFoldDB" id="A0AB74V078"/>
<name>A0AB74V078_9GAMM</name>
<dbReference type="NCBIfam" id="TIGR02532">
    <property type="entry name" value="IV_pilin_GFxxxE"/>
    <property type="match status" value="1"/>
</dbReference>
<sequence>MPHSRRAPRANGFTLLEVIAAIALLAIAFTVLMRVAGGSIRLSENAADHSEAALWARSLLDTAFTNEPVRPGSTSGRFDQRFRWQLNVAPWRPGSTPAQAPLQLYQLDLEVSWGPAVHPQVAHFRTLRLAAAEPAQAQP</sequence>
<dbReference type="EMBL" id="CP170721">
    <property type="protein sequence ID" value="XIA20509.1"/>
    <property type="molecule type" value="Genomic_DNA"/>
</dbReference>
<dbReference type="RefSeq" id="WP_395121333.1">
    <property type="nucleotide sequence ID" value="NZ_CP170721.1"/>
</dbReference>
<reference evidence="2" key="1">
    <citation type="submission" date="2024-10" db="EMBL/GenBank/DDBJ databases">
        <authorList>
            <person name="Lesea H.P."/>
            <person name="Kuehl J.V."/>
            <person name="Chandonia J.-M."/>
        </authorList>
    </citation>
    <scope>NUCLEOTIDE SEQUENCE</scope>
    <source>
        <strain evidence="2">FW102-FHT14D07</strain>
    </source>
</reference>
<evidence type="ECO:0000256" key="1">
    <source>
        <dbReference type="SAM" id="Phobius"/>
    </source>
</evidence>
<keyword evidence="1" id="KW-1133">Transmembrane helix</keyword>
<proteinExistence type="predicted"/>
<feature type="transmembrane region" description="Helical" evidence="1">
    <location>
        <begin position="12"/>
        <end position="33"/>
    </location>
</feature>
<gene>
    <name evidence="2" type="ORF">ACFYG5_13345</name>
</gene>
<organism evidence="2">
    <name type="scientific">Rhodanobacter sp. FW102-FHT14D07</name>
    <dbReference type="NCBI Taxonomy" id="3351462"/>
    <lineage>
        <taxon>Bacteria</taxon>
        <taxon>Pseudomonadati</taxon>
        <taxon>Pseudomonadota</taxon>
        <taxon>Gammaproteobacteria</taxon>
        <taxon>Lysobacterales</taxon>
        <taxon>Rhodanobacteraceae</taxon>
        <taxon>Rhodanobacter</taxon>
    </lineage>
</organism>
<protein>
    <submittedName>
        <fullName evidence="2">Prepilin-type N-terminal cleavage/methylation domain-containing protein</fullName>
    </submittedName>
</protein>
<keyword evidence="1" id="KW-0472">Membrane</keyword>
<accession>A0AB74V078</accession>
<evidence type="ECO:0000313" key="2">
    <source>
        <dbReference type="EMBL" id="XIA20509.1"/>
    </source>
</evidence>
<keyword evidence="1" id="KW-0812">Transmembrane</keyword>
<dbReference type="Pfam" id="PF07963">
    <property type="entry name" value="N_methyl"/>
    <property type="match status" value="1"/>
</dbReference>
<dbReference type="InterPro" id="IPR012902">
    <property type="entry name" value="N_methyl_site"/>
</dbReference>